<feature type="transmembrane region" description="Helical" evidence="12">
    <location>
        <begin position="389"/>
        <end position="407"/>
    </location>
</feature>
<dbReference type="PANTHER" id="PTHR24252:SF7">
    <property type="entry name" value="HYALIN"/>
    <property type="match status" value="1"/>
</dbReference>
<feature type="compositionally biased region" description="Polar residues" evidence="11">
    <location>
        <begin position="231"/>
        <end position="271"/>
    </location>
</feature>
<dbReference type="GO" id="GO:0006508">
    <property type="term" value="P:proteolysis"/>
    <property type="evidence" value="ECO:0007669"/>
    <property type="project" value="UniProtKB-KW"/>
</dbReference>
<evidence type="ECO:0000256" key="2">
    <source>
        <dbReference type="ARBA" id="ARBA00022670"/>
    </source>
</evidence>
<keyword evidence="6" id="KW-0325">Glycoprotein</keyword>
<dbReference type="PROSITE" id="PS50068">
    <property type="entry name" value="LDLRA_2"/>
    <property type="match status" value="2"/>
</dbReference>
<dbReference type="Gene3D" id="2.40.10.10">
    <property type="entry name" value="Trypsin-like serine proteases"/>
    <property type="match status" value="1"/>
</dbReference>
<evidence type="ECO:0000259" key="14">
    <source>
        <dbReference type="PROSITE" id="PS50240"/>
    </source>
</evidence>
<feature type="domain" description="Peptidase S1" evidence="14">
    <location>
        <begin position="779"/>
        <end position="1024"/>
    </location>
</feature>
<dbReference type="SMART" id="SM00192">
    <property type="entry name" value="LDLa"/>
    <property type="match status" value="2"/>
</dbReference>
<evidence type="ECO:0000259" key="15">
    <source>
        <dbReference type="PROSITE" id="PS50287"/>
    </source>
</evidence>
<evidence type="ECO:0000313" key="16">
    <source>
        <dbReference type="EMBL" id="KAJ9583742.1"/>
    </source>
</evidence>
<feature type="disulfide bond" evidence="8">
    <location>
        <begin position="605"/>
        <end position="620"/>
    </location>
</feature>
<dbReference type="PROSITE" id="PS50038">
    <property type="entry name" value="FZ"/>
    <property type="match status" value="1"/>
</dbReference>
<keyword evidence="12" id="KW-0812">Transmembrane</keyword>
<evidence type="ECO:0000259" key="13">
    <source>
        <dbReference type="PROSITE" id="PS50038"/>
    </source>
</evidence>
<dbReference type="CDD" id="cd07066">
    <property type="entry name" value="CRD_FZ"/>
    <property type="match status" value="1"/>
</dbReference>
<dbReference type="Pfam" id="PF01392">
    <property type="entry name" value="Fz"/>
    <property type="match status" value="1"/>
</dbReference>
<accession>A0AAD7ZPC6</accession>
<evidence type="ECO:0000256" key="6">
    <source>
        <dbReference type="ARBA" id="ARBA00023180"/>
    </source>
</evidence>
<sequence>MSYGTTRLEDFRRRSSVTKLDMTTTKDRHPGARTFRTSSLALPPDRAFLDMLIREQTLMQPVNLPHLPPANPLPRRHSSHYCPPEHKPNMVSARPPPVPLRPPAVPERSKIGPPPSISNSHYTPGMQYQKQLPNPPIQHSLAHKNLQPPLPPQQLSRTQHIPIQSKPKPLKPKILPTVPPSIQQPMHQFPNKQVSALDMPHTLLSDKQHMGMRQQPEVVKRHSQAPPKQPSVPQQPHKTTEQSYKQTTQKQPKAEQPTSFNSASDSKMSARQDSNVSSDSFSQNSSPSYTTKTLETPLLPHQYQKVTSGSSSNKLLSGNHPDSGNATAVTGNNNAALTKSISTPASLQTIVRFHHGSNMSLHHRIIRDMRRPSAHYVTRGRLRFRFAQVLVNAVALLAIAGGLAAYFRDFVTVFFISQPSDGMEVSLQERRPLDTVTTNTRALAPHEDPNPAPGICLPVIVSFCQYHRVPYNFTMFPNYMGHFTQRDAQQELEVYDAVVDVRCYELAALFLCSVFVPKCGPTGQLVRPCRSICYETKRRCGFFLDVFGLSLPEYLDCQLFPESSDPDVCVGHQEVIDANIRAQQPVCNAGFQCDTRRCIPADWRCDGHVDCEDQSDELNCEECTKGMIHCGDKKCMAQSHMCDGVVDCPWGQDERNCLRLSERMGDIGRGKLEIFHPEEQSWQPACVTHWDTATSANYICSQMGYMSSNYSRLTVKGSDETYPQSWSSWKMYRDKHNNLLKELRQCPAGSSSPNVELSCANYVCGKRRHPYNVRPSTRIVGGVESAPGDWPFLAALLGGPEEIFYCAGVLIADQWVLTASHCVGNQSSQSNPDGWTIQLGITRRHAHSYFGQKMKVKRVVPHPMYNMGVAHDNDVALFQLKSRVTFHEHLLPVCLPAANHELVPGTVCTVIGWGKREDKDASEYEPAVNEVQVPVLNRELCNAWLQHRDLNVTEGMICAGYPEGGKDACQGDSGGPLLCRDEKHRDRWFVGGIVSWGIKCAHPHLPGVYAYVPKYVPWITQQIALHSAEDKELRSILSPGTTYPLARNVQSIAKKECTNTARKIIIYIISCSDEKRCFFVTTRIFPHNLT</sequence>
<dbReference type="InterPro" id="IPR036055">
    <property type="entry name" value="LDL_receptor-like_sf"/>
</dbReference>
<comment type="caution">
    <text evidence="9">Lacks conserved residue(s) required for the propagation of feature annotation.</text>
</comment>
<feature type="compositionally biased region" description="Low complexity" evidence="11">
    <location>
        <begin position="161"/>
        <end position="176"/>
    </location>
</feature>
<dbReference type="CDD" id="cd00112">
    <property type="entry name" value="LDLa"/>
    <property type="match status" value="2"/>
</dbReference>
<evidence type="ECO:0000256" key="1">
    <source>
        <dbReference type="ARBA" id="ARBA00004162"/>
    </source>
</evidence>
<dbReference type="PRINTS" id="PR00722">
    <property type="entry name" value="CHYMOTRYPSIN"/>
</dbReference>
<dbReference type="Gene3D" id="4.10.400.10">
    <property type="entry name" value="Low-density Lipoprotein Receptor"/>
    <property type="match status" value="2"/>
</dbReference>
<evidence type="ECO:0000256" key="10">
    <source>
        <dbReference type="RuleBase" id="RU363034"/>
    </source>
</evidence>
<keyword evidence="12" id="KW-0472">Membrane</keyword>
<dbReference type="InterPro" id="IPR020067">
    <property type="entry name" value="Frizzled_dom"/>
</dbReference>
<dbReference type="InterPro" id="IPR018114">
    <property type="entry name" value="TRYPSIN_HIS"/>
</dbReference>
<dbReference type="EMBL" id="JASPKZ010007534">
    <property type="protein sequence ID" value="KAJ9583742.1"/>
    <property type="molecule type" value="Genomic_DNA"/>
</dbReference>
<dbReference type="CDD" id="cd00190">
    <property type="entry name" value="Tryp_SPc"/>
    <property type="match status" value="1"/>
</dbReference>
<reference evidence="16" key="1">
    <citation type="journal article" date="2023" name="IScience">
        <title>Live-bearing cockroach genome reveals convergent evolutionary mechanisms linked to viviparity in insects and beyond.</title>
        <authorList>
            <person name="Fouks B."/>
            <person name="Harrison M.C."/>
            <person name="Mikhailova A.A."/>
            <person name="Marchal E."/>
            <person name="English S."/>
            <person name="Carruthers M."/>
            <person name="Jennings E.C."/>
            <person name="Chiamaka E.L."/>
            <person name="Frigard R.A."/>
            <person name="Pippel M."/>
            <person name="Attardo G.M."/>
            <person name="Benoit J.B."/>
            <person name="Bornberg-Bauer E."/>
            <person name="Tobe S.S."/>
        </authorList>
    </citation>
    <scope>NUCLEOTIDE SEQUENCE</scope>
    <source>
        <strain evidence="16">Stay&amp;Tobe</strain>
    </source>
</reference>
<dbReference type="InterPro" id="IPR036790">
    <property type="entry name" value="Frizzled_dom_sf"/>
</dbReference>
<dbReference type="PROSITE" id="PS50287">
    <property type="entry name" value="SRCR_2"/>
    <property type="match status" value="1"/>
</dbReference>
<feature type="disulfide bond" evidence="8">
    <location>
        <begin position="642"/>
        <end position="657"/>
    </location>
</feature>
<feature type="disulfide bond" evidence="8">
    <location>
        <begin position="593"/>
        <end position="611"/>
    </location>
</feature>
<dbReference type="InterPro" id="IPR001254">
    <property type="entry name" value="Trypsin_dom"/>
</dbReference>
<protein>
    <recommendedName>
        <fullName evidence="18">Atrial natriuretic peptide-converting enzyme</fullName>
    </recommendedName>
</protein>
<dbReference type="SMART" id="SM00063">
    <property type="entry name" value="FRI"/>
    <property type="match status" value="1"/>
</dbReference>
<dbReference type="AlphaFoldDB" id="A0AAD7ZPC6"/>
<dbReference type="SUPFAM" id="SSF50494">
    <property type="entry name" value="Trypsin-like serine proteases"/>
    <property type="match status" value="1"/>
</dbReference>
<dbReference type="SUPFAM" id="SSF57424">
    <property type="entry name" value="LDL receptor-like module"/>
    <property type="match status" value="2"/>
</dbReference>
<gene>
    <name evidence="16" type="ORF">L9F63_021905</name>
</gene>
<keyword evidence="12" id="KW-1133">Transmembrane helix</keyword>
<organism evidence="16 17">
    <name type="scientific">Diploptera punctata</name>
    <name type="common">Pacific beetle cockroach</name>
    <dbReference type="NCBI Taxonomy" id="6984"/>
    <lineage>
        <taxon>Eukaryota</taxon>
        <taxon>Metazoa</taxon>
        <taxon>Ecdysozoa</taxon>
        <taxon>Arthropoda</taxon>
        <taxon>Hexapoda</taxon>
        <taxon>Insecta</taxon>
        <taxon>Pterygota</taxon>
        <taxon>Neoptera</taxon>
        <taxon>Polyneoptera</taxon>
        <taxon>Dictyoptera</taxon>
        <taxon>Blattodea</taxon>
        <taxon>Blaberoidea</taxon>
        <taxon>Blaberidae</taxon>
        <taxon>Diplopterinae</taxon>
        <taxon>Diploptera</taxon>
    </lineage>
</organism>
<dbReference type="GO" id="GO:0005886">
    <property type="term" value="C:plasma membrane"/>
    <property type="evidence" value="ECO:0007669"/>
    <property type="project" value="UniProtKB-SubCell"/>
</dbReference>
<feature type="non-terminal residue" evidence="16">
    <location>
        <position position="1"/>
    </location>
</feature>
<dbReference type="Pfam" id="PF15494">
    <property type="entry name" value="SRCR_2"/>
    <property type="match status" value="1"/>
</dbReference>
<dbReference type="PROSITE" id="PS00135">
    <property type="entry name" value="TRYPSIN_SER"/>
    <property type="match status" value="1"/>
</dbReference>
<keyword evidence="2 10" id="KW-0645">Protease</keyword>
<dbReference type="InterPro" id="IPR001190">
    <property type="entry name" value="SRCR"/>
</dbReference>
<dbReference type="PROSITE" id="PS50240">
    <property type="entry name" value="TRYPSIN_DOM"/>
    <property type="match status" value="1"/>
</dbReference>
<dbReference type="SMART" id="SM00020">
    <property type="entry name" value="Tryp_SPc"/>
    <property type="match status" value="1"/>
</dbReference>
<dbReference type="FunFam" id="2.40.10.10:FF:000151">
    <property type="entry name" value="Corin, isoform B"/>
    <property type="match status" value="1"/>
</dbReference>
<dbReference type="InterPro" id="IPR033116">
    <property type="entry name" value="TRYPSIN_SER"/>
</dbReference>
<evidence type="ECO:0000256" key="3">
    <source>
        <dbReference type="ARBA" id="ARBA00022801"/>
    </source>
</evidence>
<dbReference type="InterPro" id="IPR043504">
    <property type="entry name" value="Peptidase_S1_PA_chymotrypsin"/>
</dbReference>
<dbReference type="InterPro" id="IPR001314">
    <property type="entry name" value="Peptidase_S1A"/>
</dbReference>
<proteinExistence type="predicted"/>
<evidence type="ECO:0000256" key="12">
    <source>
        <dbReference type="SAM" id="Phobius"/>
    </source>
</evidence>
<keyword evidence="17" id="KW-1185">Reference proteome</keyword>
<dbReference type="Proteomes" id="UP001233999">
    <property type="component" value="Unassembled WGS sequence"/>
</dbReference>
<dbReference type="Gene3D" id="3.10.250.10">
    <property type="entry name" value="SRCR-like domain"/>
    <property type="match status" value="1"/>
</dbReference>
<evidence type="ECO:0000313" key="17">
    <source>
        <dbReference type="Proteomes" id="UP001233999"/>
    </source>
</evidence>
<keyword evidence="4 10" id="KW-0720">Serine protease</keyword>
<feature type="compositionally biased region" description="Low complexity" evidence="11">
    <location>
        <begin position="272"/>
        <end position="288"/>
    </location>
</feature>
<evidence type="ECO:0000256" key="4">
    <source>
        <dbReference type="ARBA" id="ARBA00022825"/>
    </source>
</evidence>
<dbReference type="InterPro" id="IPR002172">
    <property type="entry name" value="LDrepeatLR_classA_rpt"/>
</dbReference>
<reference evidence="16" key="2">
    <citation type="submission" date="2023-05" db="EMBL/GenBank/DDBJ databases">
        <authorList>
            <person name="Fouks B."/>
        </authorList>
    </citation>
    <scope>NUCLEOTIDE SEQUENCE</scope>
    <source>
        <strain evidence="16">Stay&amp;Tobe</strain>
        <tissue evidence="16">Testes</tissue>
    </source>
</reference>
<evidence type="ECO:0000256" key="8">
    <source>
        <dbReference type="PROSITE-ProRule" id="PRU00124"/>
    </source>
</evidence>
<feature type="domain" description="SRCR" evidence="15">
    <location>
        <begin position="658"/>
        <end position="704"/>
    </location>
</feature>
<evidence type="ECO:0000256" key="11">
    <source>
        <dbReference type="SAM" id="MobiDB-lite"/>
    </source>
</evidence>
<dbReference type="Pfam" id="PF00057">
    <property type="entry name" value="Ldl_recept_a"/>
    <property type="match status" value="2"/>
</dbReference>
<feature type="disulfide bond" evidence="8">
    <location>
        <begin position="623"/>
        <end position="635"/>
    </location>
</feature>
<evidence type="ECO:0000256" key="5">
    <source>
        <dbReference type="ARBA" id="ARBA00023157"/>
    </source>
</evidence>
<name>A0AAD7ZPC6_DIPPU</name>
<dbReference type="PANTHER" id="PTHR24252">
    <property type="entry name" value="ACROSIN-RELATED"/>
    <property type="match status" value="1"/>
</dbReference>
<dbReference type="Pfam" id="PF00089">
    <property type="entry name" value="Trypsin"/>
    <property type="match status" value="1"/>
</dbReference>
<feature type="compositionally biased region" description="Low complexity" evidence="11">
    <location>
        <begin position="308"/>
        <end position="331"/>
    </location>
</feature>
<dbReference type="GO" id="GO:0004252">
    <property type="term" value="F:serine-type endopeptidase activity"/>
    <property type="evidence" value="ECO:0007669"/>
    <property type="project" value="InterPro"/>
</dbReference>
<feature type="compositionally biased region" description="Pro residues" evidence="11">
    <location>
        <begin position="94"/>
        <end position="105"/>
    </location>
</feature>
<dbReference type="PROSITE" id="PS00134">
    <property type="entry name" value="TRYPSIN_HIS"/>
    <property type="match status" value="1"/>
</dbReference>
<feature type="region of interest" description="Disordered" evidence="11">
    <location>
        <begin position="62"/>
        <end position="186"/>
    </location>
</feature>
<dbReference type="SUPFAM" id="SSF56487">
    <property type="entry name" value="SRCR-like"/>
    <property type="match status" value="1"/>
</dbReference>
<feature type="region of interest" description="Disordered" evidence="11">
    <location>
        <begin position="1"/>
        <end position="39"/>
    </location>
</feature>
<feature type="disulfide bond" evidence="7">
    <location>
        <begin position="533"/>
        <end position="557"/>
    </location>
</feature>
<dbReference type="SUPFAM" id="SSF63501">
    <property type="entry name" value="Frizzled cysteine-rich domain"/>
    <property type="match status" value="1"/>
</dbReference>
<evidence type="ECO:0008006" key="18">
    <source>
        <dbReference type="Google" id="ProtNLM"/>
    </source>
</evidence>
<comment type="subcellular location">
    <subcellularLocation>
        <location evidence="1">Cell membrane</location>
        <topology evidence="1">Single-pass membrane protein</topology>
    </subcellularLocation>
</comment>
<keyword evidence="3 10" id="KW-0378">Hydrolase</keyword>
<keyword evidence="5 8" id="KW-1015">Disulfide bond</keyword>
<feature type="compositionally biased region" description="Polar residues" evidence="11">
    <location>
        <begin position="117"/>
        <end position="132"/>
    </location>
</feature>
<feature type="region of interest" description="Disordered" evidence="11">
    <location>
        <begin position="211"/>
        <end position="331"/>
    </location>
</feature>
<dbReference type="FunFam" id="1.10.2000.10:FF:000019">
    <property type="entry name" value="Corin, isoform B"/>
    <property type="match status" value="1"/>
</dbReference>
<dbReference type="Gene3D" id="1.10.2000.10">
    <property type="entry name" value="Frizzled cysteine-rich domain"/>
    <property type="match status" value="1"/>
</dbReference>
<evidence type="ECO:0000256" key="7">
    <source>
        <dbReference type="PROSITE-ProRule" id="PRU00090"/>
    </source>
</evidence>
<feature type="disulfide bond" evidence="8">
    <location>
        <begin position="630"/>
        <end position="648"/>
    </location>
</feature>
<dbReference type="InterPro" id="IPR009003">
    <property type="entry name" value="Peptidase_S1_PA"/>
</dbReference>
<comment type="caution">
    <text evidence="16">The sequence shown here is derived from an EMBL/GenBank/DDBJ whole genome shotgun (WGS) entry which is preliminary data.</text>
</comment>
<evidence type="ECO:0000256" key="9">
    <source>
        <dbReference type="PROSITE-ProRule" id="PRU00196"/>
    </source>
</evidence>
<dbReference type="InterPro" id="IPR036772">
    <property type="entry name" value="SRCR-like_dom_sf"/>
</dbReference>
<feature type="domain" description="FZ" evidence="13">
    <location>
        <begin position="451"/>
        <end position="572"/>
    </location>
</feature>